<dbReference type="InterPro" id="IPR002321">
    <property type="entry name" value="Cyt_c_II"/>
</dbReference>
<dbReference type="SUPFAM" id="SSF47175">
    <property type="entry name" value="Cytochromes"/>
    <property type="match status" value="1"/>
</dbReference>
<evidence type="ECO:0000313" key="8">
    <source>
        <dbReference type="Proteomes" id="UP000221168"/>
    </source>
</evidence>
<reference evidence="7 8" key="1">
    <citation type="submission" date="2017-10" db="EMBL/GenBank/DDBJ databases">
        <title>Sedimentibacterium mangrovi gen. nov., sp. nov., a novel member of family Phyllobacteriacea isolated from mangrove sediment.</title>
        <authorList>
            <person name="Liao H."/>
            <person name="Tian Y."/>
        </authorList>
    </citation>
    <scope>NUCLEOTIDE SEQUENCE [LARGE SCALE GENOMIC DNA]</scope>
    <source>
        <strain evidence="7 8">X9-2-2</strain>
    </source>
</reference>
<dbReference type="InterPro" id="IPR010980">
    <property type="entry name" value="Cyt_c/b562"/>
</dbReference>
<name>A0A2G1QSG7_9HYPH</name>
<dbReference type="GO" id="GO:0020037">
    <property type="term" value="F:heme binding"/>
    <property type="evidence" value="ECO:0007669"/>
    <property type="project" value="InterPro"/>
</dbReference>
<dbReference type="GO" id="GO:0009055">
    <property type="term" value="F:electron transfer activity"/>
    <property type="evidence" value="ECO:0007669"/>
    <property type="project" value="InterPro"/>
</dbReference>
<organism evidence="7 8">
    <name type="scientific">Zhengella mangrovi</name>
    <dbReference type="NCBI Taxonomy" id="1982044"/>
    <lineage>
        <taxon>Bacteria</taxon>
        <taxon>Pseudomonadati</taxon>
        <taxon>Pseudomonadota</taxon>
        <taxon>Alphaproteobacteria</taxon>
        <taxon>Hyphomicrobiales</taxon>
        <taxon>Notoacmeibacteraceae</taxon>
        <taxon>Zhengella</taxon>
    </lineage>
</organism>
<keyword evidence="3" id="KW-0479">Metal-binding</keyword>
<dbReference type="GO" id="GO:0005506">
    <property type="term" value="F:iron ion binding"/>
    <property type="evidence" value="ECO:0007669"/>
    <property type="project" value="InterPro"/>
</dbReference>
<dbReference type="OrthoDB" id="8115790at2"/>
<evidence type="ECO:0000313" key="7">
    <source>
        <dbReference type="EMBL" id="PHP68487.1"/>
    </source>
</evidence>
<proteinExistence type="predicted"/>
<dbReference type="EMBL" id="PDVP01000001">
    <property type="protein sequence ID" value="PHP68487.1"/>
    <property type="molecule type" value="Genomic_DNA"/>
</dbReference>
<dbReference type="GO" id="GO:0042597">
    <property type="term" value="C:periplasmic space"/>
    <property type="evidence" value="ECO:0007669"/>
    <property type="project" value="InterPro"/>
</dbReference>
<keyword evidence="2" id="KW-0349">Heme</keyword>
<feature type="chain" id="PRO_5013585334" evidence="6">
    <location>
        <begin position="23"/>
        <end position="196"/>
    </location>
</feature>
<sequence>MRNKIILAAVALSLGGAAAAFAHGGATGIVKERMEAMESMGDTMKALKPMMQGAVAYDADAVRQGARSIRDHAAKIQDLFPEGSGGHPSEARPEVWTERSDFDALAKRLQVLAAGLKAAAGNDTAMPGSSQGMMGSGQGMMMGGQGMMGGGQGMMMGAVGPLPDPSDLAAMPAGGVFAMVAQTCSACHSRFRQEDE</sequence>
<evidence type="ECO:0000256" key="3">
    <source>
        <dbReference type="ARBA" id="ARBA00022723"/>
    </source>
</evidence>
<keyword evidence="5" id="KW-0408">Iron</keyword>
<evidence type="ECO:0000256" key="4">
    <source>
        <dbReference type="ARBA" id="ARBA00022982"/>
    </source>
</evidence>
<dbReference type="PIRSF" id="PIRSF000027">
    <property type="entry name" value="Cytc_c_prime"/>
    <property type="match status" value="1"/>
</dbReference>
<dbReference type="Pfam" id="PF01322">
    <property type="entry name" value="Cytochrom_C_2"/>
    <property type="match status" value="1"/>
</dbReference>
<evidence type="ECO:0000256" key="1">
    <source>
        <dbReference type="ARBA" id="ARBA00022448"/>
    </source>
</evidence>
<dbReference type="InterPro" id="IPR012127">
    <property type="entry name" value="Cyt_c_prime"/>
</dbReference>
<comment type="caution">
    <text evidence="7">The sequence shown here is derived from an EMBL/GenBank/DDBJ whole genome shotgun (WGS) entry which is preliminary data.</text>
</comment>
<dbReference type="Proteomes" id="UP000221168">
    <property type="component" value="Unassembled WGS sequence"/>
</dbReference>
<evidence type="ECO:0000256" key="2">
    <source>
        <dbReference type="ARBA" id="ARBA00022617"/>
    </source>
</evidence>
<dbReference type="RefSeq" id="WP_099302569.1">
    <property type="nucleotide sequence ID" value="NZ_PDVP01000001.1"/>
</dbReference>
<dbReference type="Gene3D" id="1.20.120.10">
    <property type="entry name" value="Cytochrome c/b562"/>
    <property type="match status" value="1"/>
</dbReference>
<keyword evidence="6" id="KW-0732">Signal</keyword>
<dbReference type="PROSITE" id="PS51009">
    <property type="entry name" value="CYTCII"/>
    <property type="match status" value="1"/>
</dbReference>
<evidence type="ECO:0000256" key="6">
    <source>
        <dbReference type="SAM" id="SignalP"/>
    </source>
</evidence>
<keyword evidence="1" id="KW-0813">Transport</keyword>
<dbReference type="AlphaFoldDB" id="A0A2G1QSG7"/>
<evidence type="ECO:0000256" key="5">
    <source>
        <dbReference type="ARBA" id="ARBA00023004"/>
    </source>
</evidence>
<keyword evidence="4" id="KW-0249">Electron transport</keyword>
<dbReference type="GO" id="GO:0022900">
    <property type="term" value="P:electron transport chain"/>
    <property type="evidence" value="ECO:0007669"/>
    <property type="project" value="InterPro"/>
</dbReference>
<keyword evidence="8" id="KW-1185">Reference proteome</keyword>
<feature type="signal peptide" evidence="6">
    <location>
        <begin position="1"/>
        <end position="22"/>
    </location>
</feature>
<gene>
    <name evidence="7" type="ORF">CSC94_00305</name>
</gene>
<accession>A0A2G1QSG7</accession>
<protein>
    <submittedName>
        <fullName evidence="7">Cytochrome C</fullName>
    </submittedName>
</protein>